<keyword evidence="2" id="KW-1185">Reference proteome</keyword>
<dbReference type="OrthoDB" id="9810361at2"/>
<dbReference type="AlphaFoldDB" id="A0A4Q1AVN3"/>
<accession>A0A4Q1AVN3</accession>
<gene>
    <name evidence="1" type="ORF">CP965_12230</name>
</gene>
<comment type="caution">
    <text evidence="1">The sequence shown here is derived from an EMBL/GenBank/DDBJ whole genome shotgun (WGS) entry which is preliminary data.</text>
</comment>
<organism evidence="1 2">
    <name type="scientific">Halarcobacter mediterraneus</name>
    <dbReference type="NCBI Taxonomy" id="2023153"/>
    <lineage>
        <taxon>Bacteria</taxon>
        <taxon>Pseudomonadati</taxon>
        <taxon>Campylobacterota</taxon>
        <taxon>Epsilonproteobacteria</taxon>
        <taxon>Campylobacterales</taxon>
        <taxon>Arcobacteraceae</taxon>
        <taxon>Halarcobacter</taxon>
    </lineage>
</organism>
<dbReference type="Pfam" id="PF03692">
    <property type="entry name" value="CxxCxxCC"/>
    <property type="match status" value="1"/>
</dbReference>
<sequence length="197" mass="23310">MKDFISTKNLNFTFGNCKDCDANCCHGIYGTLFSQILKEEFVHVYKNFPILFIFGKELNFIKPVILLTNGIDKCPYLNDYKCSIYENRPTVCRTYPLSPNIDNIIYIDSSCPQVNKGKDFLIQNNEIKKDSFKNLVFEEYQDKYIQTHFEFNTLNKKDFKLLFNINNTSFFVYKGEEDSSYLQFHKKSLKNLDKLFY</sequence>
<evidence type="ECO:0000313" key="1">
    <source>
        <dbReference type="EMBL" id="RXK11939.1"/>
    </source>
</evidence>
<proteinExistence type="predicted"/>
<evidence type="ECO:0000313" key="2">
    <source>
        <dbReference type="Proteomes" id="UP000289718"/>
    </source>
</evidence>
<dbReference type="InterPro" id="IPR005358">
    <property type="entry name" value="Puta_zinc/iron-chelating_dom"/>
</dbReference>
<dbReference type="Proteomes" id="UP000289718">
    <property type="component" value="Unassembled WGS sequence"/>
</dbReference>
<dbReference type="EMBL" id="NXIE01000005">
    <property type="protein sequence ID" value="RXK11939.1"/>
    <property type="molecule type" value="Genomic_DNA"/>
</dbReference>
<reference evidence="1 2" key="1">
    <citation type="submission" date="2017-09" db="EMBL/GenBank/DDBJ databases">
        <title>Genomics of the genus Arcobacter.</title>
        <authorList>
            <person name="Perez-Cataluna A."/>
            <person name="Figueras M.J."/>
            <person name="Salas-Masso N."/>
        </authorList>
    </citation>
    <scope>NUCLEOTIDE SEQUENCE [LARGE SCALE GENOMIC DNA]</scope>
    <source>
        <strain evidence="1 2">F156-34</strain>
    </source>
</reference>
<name>A0A4Q1AVN3_9BACT</name>
<dbReference type="RefSeq" id="WP_129062392.1">
    <property type="nucleotide sequence ID" value="NZ_NXIE01000005.1"/>
</dbReference>
<protein>
    <submittedName>
        <fullName evidence="1">Zinc/iron-chelating domain-containing protein</fullName>
    </submittedName>
</protein>